<evidence type="ECO:0000313" key="2">
    <source>
        <dbReference type="EMBL" id="SAY96834.1"/>
    </source>
</evidence>
<keyword evidence="1" id="KW-0472">Membrane</keyword>
<proteinExistence type="predicted"/>
<keyword evidence="1" id="KW-0812">Transmembrane</keyword>
<protein>
    <submittedName>
        <fullName evidence="2">Integral membrane protein</fullName>
    </submittedName>
</protein>
<sequence length="51" mass="5624">MKIVETKLYGQLIVVSDYILLGILWVIVCLPVITIVPATCAVFLCNGAMER</sequence>
<gene>
    <name evidence="2" type="ORF">DTPHA_601043</name>
</gene>
<accession>A0ABD7LUS4</accession>
<evidence type="ECO:0000313" key="3">
    <source>
        <dbReference type="Proteomes" id="UP000183509"/>
    </source>
</evidence>
<reference evidence="2 3" key="1">
    <citation type="submission" date="2016-04" db="EMBL/GenBank/DDBJ databases">
        <authorList>
            <person name="Millard A."/>
        </authorList>
    </citation>
    <scope>NUCLEOTIDE SEQUENCE [LARGE SCALE GENOMIC DNA]</scope>
    <source>
        <strain evidence="2">Isolate 22</strain>
    </source>
</reference>
<name>A0ABD7LUS4_ENTFC</name>
<feature type="transmembrane region" description="Helical" evidence="1">
    <location>
        <begin position="18"/>
        <end position="45"/>
    </location>
</feature>
<keyword evidence="1" id="KW-1133">Transmembrane helix</keyword>
<dbReference type="EMBL" id="FKLM01000011">
    <property type="protein sequence ID" value="SAY96834.1"/>
    <property type="molecule type" value="Genomic_DNA"/>
</dbReference>
<dbReference type="Proteomes" id="UP000183509">
    <property type="component" value="Unassembled WGS sequence"/>
</dbReference>
<evidence type="ECO:0000256" key="1">
    <source>
        <dbReference type="SAM" id="Phobius"/>
    </source>
</evidence>
<comment type="caution">
    <text evidence="2">The sequence shown here is derived from an EMBL/GenBank/DDBJ whole genome shotgun (WGS) entry which is preliminary data.</text>
</comment>
<dbReference type="AlphaFoldDB" id="A0ABD7LUS4"/>
<organism evidence="2 3">
    <name type="scientific">Enterococcus faecium</name>
    <name type="common">Streptococcus faecium</name>
    <dbReference type="NCBI Taxonomy" id="1352"/>
    <lineage>
        <taxon>Bacteria</taxon>
        <taxon>Bacillati</taxon>
        <taxon>Bacillota</taxon>
        <taxon>Bacilli</taxon>
        <taxon>Lactobacillales</taxon>
        <taxon>Enterococcaceae</taxon>
        <taxon>Enterococcus</taxon>
    </lineage>
</organism>